<dbReference type="EMBL" id="AJWJ01000029">
    <property type="protein sequence ID" value="KAF2077422.1"/>
    <property type="molecule type" value="Genomic_DNA"/>
</dbReference>
<evidence type="ECO:0000313" key="7">
    <source>
        <dbReference type="EMBL" id="KAF2077422.1"/>
    </source>
</evidence>
<reference evidence="7" key="1">
    <citation type="submission" date="2020-01" db="EMBL/GenBank/DDBJ databases">
        <title>Development of genomics and gene disruption for Polysphondylium violaceum indicates a role for the polyketide synthase stlB in stalk morphogenesis.</title>
        <authorList>
            <person name="Narita B."/>
            <person name="Kawabe Y."/>
            <person name="Kin K."/>
            <person name="Saito T."/>
            <person name="Gibbs R."/>
            <person name="Kuspa A."/>
            <person name="Muzny D."/>
            <person name="Queller D."/>
            <person name="Richards S."/>
            <person name="Strassman J."/>
            <person name="Sucgang R."/>
            <person name="Worley K."/>
            <person name="Schaap P."/>
        </authorList>
    </citation>
    <scope>NUCLEOTIDE SEQUENCE</scope>
    <source>
        <strain evidence="7">QSvi11</strain>
    </source>
</reference>
<dbReference type="InterPro" id="IPR000315">
    <property type="entry name" value="Znf_B-box"/>
</dbReference>
<feature type="region of interest" description="Disordered" evidence="5">
    <location>
        <begin position="370"/>
        <end position="396"/>
    </location>
</feature>
<accession>A0A8J4Q2A3</accession>
<comment type="caution">
    <text evidence="7">The sequence shown here is derived from an EMBL/GenBank/DDBJ whole genome shotgun (WGS) entry which is preliminary data.</text>
</comment>
<dbReference type="GO" id="GO:0045053">
    <property type="term" value="P:protein retention in Golgi apparatus"/>
    <property type="evidence" value="ECO:0007669"/>
    <property type="project" value="TreeGrafter"/>
</dbReference>
<dbReference type="SUPFAM" id="SSF57845">
    <property type="entry name" value="B-box zinc-binding domain"/>
    <property type="match status" value="1"/>
</dbReference>
<evidence type="ECO:0000256" key="5">
    <source>
        <dbReference type="SAM" id="MobiDB-lite"/>
    </source>
</evidence>
<comment type="subcellular location">
    <subcellularLocation>
        <location evidence="1">Membrane</location>
        <topology evidence="1">Peripheral membrane protein</topology>
    </subcellularLocation>
</comment>
<dbReference type="PROSITE" id="PS50119">
    <property type="entry name" value="ZF_BBOX"/>
    <property type="match status" value="1"/>
</dbReference>
<protein>
    <recommendedName>
        <fullName evidence="6">B box-type domain-containing protein</fullName>
    </recommendedName>
</protein>
<name>A0A8J4Q2A3_9MYCE</name>
<feature type="compositionally biased region" description="Low complexity" evidence="5">
    <location>
        <begin position="374"/>
        <end position="385"/>
    </location>
</feature>
<dbReference type="PANTHER" id="PTHR16166">
    <property type="entry name" value="VACUOLAR PROTEIN SORTING-ASSOCIATED PROTEIN VPS13"/>
    <property type="match status" value="1"/>
</dbReference>
<feature type="domain" description="B box-type" evidence="6">
    <location>
        <begin position="6"/>
        <end position="51"/>
    </location>
</feature>
<evidence type="ECO:0000256" key="2">
    <source>
        <dbReference type="ARBA" id="ARBA00006545"/>
    </source>
</evidence>
<dbReference type="GO" id="GO:0008270">
    <property type="term" value="F:zinc ion binding"/>
    <property type="evidence" value="ECO:0007669"/>
    <property type="project" value="UniProtKB-KW"/>
</dbReference>
<keyword evidence="4" id="KW-0862">Zinc</keyword>
<feature type="compositionally biased region" description="Basic and acidic residues" evidence="5">
    <location>
        <begin position="101"/>
        <end position="117"/>
    </location>
</feature>
<organism evidence="7 8">
    <name type="scientific">Polysphondylium violaceum</name>
    <dbReference type="NCBI Taxonomy" id="133409"/>
    <lineage>
        <taxon>Eukaryota</taxon>
        <taxon>Amoebozoa</taxon>
        <taxon>Evosea</taxon>
        <taxon>Eumycetozoa</taxon>
        <taxon>Dictyostelia</taxon>
        <taxon>Dictyosteliales</taxon>
        <taxon>Dictyosteliaceae</taxon>
        <taxon>Polysphondylium</taxon>
    </lineage>
</organism>
<feature type="region of interest" description="Disordered" evidence="5">
    <location>
        <begin position="67"/>
        <end position="150"/>
    </location>
</feature>
<keyword evidence="4" id="KW-0863">Zinc-finger</keyword>
<evidence type="ECO:0000256" key="3">
    <source>
        <dbReference type="ARBA" id="ARBA00033718"/>
    </source>
</evidence>
<evidence type="ECO:0000256" key="4">
    <source>
        <dbReference type="PROSITE-ProRule" id="PRU00024"/>
    </source>
</evidence>
<keyword evidence="8" id="KW-1185">Reference proteome</keyword>
<sequence>MQQRDVSKLRCEEHYKLVRVYCCSCDAYFCRICDTIRHRTSDDAMHIRVPVNKEILEEDHIIGDDEDDLFPVTTNHHHHHLSNKEKEEDDQIKFNLNNDNSKLDKVEKSDKVDKVDSSKNNSNSSNNNNNNNKNKNNISSSSSVASSAEDVEDRATNEIIFKNTYEKFQSNSCALEEGEEDDSPCYEQEKEASHIVQGLVEGVIFLGTGIATGITGVVAEPVQGVKEEGAKGFFKGLAKGVSGVALNPMKGASGFLTKTAEGLRNTPNTIFTKKEDLVEPVKEKEAAHLLEGLYQGTISLSKGILDGVTGVVLEPIKGVRDEGGAKGFFKGVGKGLMGVVVKPISGVTDFIAKPLEGIANTPQTIIQAIDSKQQQHQQSPTQNKQQDQDDSLPPLL</sequence>
<dbReference type="Proteomes" id="UP000695562">
    <property type="component" value="Unassembled WGS sequence"/>
</dbReference>
<dbReference type="AlphaFoldDB" id="A0A8J4Q2A3"/>
<proteinExistence type="inferred from homology"/>
<dbReference type="GO" id="GO:0006623">
    <property type="term" value="P:protein targeting to vacuole"/>
    <property type="evidence" value="ECO:0007669"/>
    <property type="project" value="TreeGrafter"/>
</dbReference>
<evidence type="ECO:0000256" key="1">
    <source>
        <dbReference type="ARBA" id="ARBA00004170"/>
    </source>
</evidence>
<comment type="function">
    <text evidence="3">Mediates the transfer of lipids between membranes at organelle contact sites.</text>
</comment>
<feature type="compositionally biased region" description="Low complexity" evidence="5">
    <location>
        <begin position="118"/>
        <end position="147"/>
    </location>
</feature>
<evidence type="ECO:0000313" key="8">
    <source>
        <dbReference type="Proteomes" id="UP000695562"/>
    </source>
</evidence>
<evidence type="ECO:0000259" key="6">
    <source>
        <dbReference type="PROSITE" id="PS50119"/>
    </source>
</evidence>
<keyword evidence="4" id="KW-0479">Metal-binding</keyword>
<dbReference type="OrthoDB" id="428159at2759"/>
<dbReference type="GO" id="GO:0016020">
    <property type="term" value="C:membrane"/>
    <property type="evidence" value="ECO:0007669"/>
    <property type="project" value="UniProtKB-SubCell"/>
</dbReference>
<gene>
    <name evidence="7" type="ORF">CYY_001271</name>
</gene>
<comment type="similarity">
    <text evidence="2">Belongs to the VPS13 family.</text>
</comment>
<dbReference type="PANTHER" id="PTHR16166:SF93">
    <property type="entry name" value="INTERMEMBRANE LIPID TRANSFER PROTEIN VPS13"/>
    <property type="match status" value="1"/>
</dbReference>
<dbReference type="InterPro" id="IPR026847">
    <property type="entry name" value="VPS13"/>
</dbReference>